<dbReference type="EMBL" id="UPXP01000001">
    <property type="protein sequence ID" value="VBB38375.1"/>
    <property type="molecule type" value="Genomic_DNA"/>
</dbReference>
<protein>
    <submittedName>
        <fullName evidence="1">Uncharacterized protein</fullName>
    </submittedName>
</protein>
<evidence type="ECO:0000313" key="1">
    <source>
        <dbReference type="EMBL" id="VBB38375.1"/>
    </source>
</evidence>
<accession>A0A652ZRN7</accession>
<organism evidence="1">
    <name type="scientific">uncultured Spirochaetota bacterium</name>
    <dbReference type="NCBI Taxonomy" id="460511"/>
    <lineage>
        <taxon>Bacteria</taxon>
        <taxon>Pseudomonadati</taxon>
        <taxon>Spirochaetota</taxon>
        <taxon>environmental samples</taxon>
    </lineage>
</organism>
<proteinExistence type="predicted"/>
<sequence length="98" mass="10829">MCAKCGKALPQGIRVGFRDCCAFCEAELHTCEMCRFYKPGAHYDCSETVEYPVTDKGRANFCEWFSIDFDFSNKAGKGGVSQPSSESAKAVFDALFKS</sequence>
<dbReference type="AlphaFoldDB" id="A0A652ZRN7"/>
<name>A0A652ZRN7_9SPIR</name>
<gene>
    <name evidence="1" type="ORF">TRIP_E10010</name>
</gene>
<reference evidence="1" key="1">
    <citation type="submission" date="2018-07" db="EMBL/GenBank/DDBJ databases">
        <authorList>
            <consortium name="Genoscope - CEA"/>
            <person name="William W."/>
        </authorList>
    </citation>
    <scope>NUCLEOTIDE SEQUENCE</scope>
    <source>
        <strain evidence="1">IK1</strain>
    </source>
</reference>